<evidence type="ECO:0000256" key="2">
    <source>
        <dbReference type="ARBA" id="ARBA00023125"/>
    </source>
</evidence>
<evidence type="ECO:0000256" key="1">
    <source>
        <dbReference type="ARBA" id="ARBA00023015"/>
    </source>
</evidence>
<dbReference type="AlphaFoldDB" id="E7G930"/>
<dbReference type="PANTHER" id="PTHR43280:SF2">
    <property type="entry name" value="HTH-TYPE TRANSCRIPTIONAL REGULATOR EXSA"/>
    <property type="match status" value="1"/>
</dbReference>
<comment type="caution">
    <text evidence="5">The sequence shown here is derived from an EMBL/GenBank/DDBJ whole genome shotgun (WGS) entry which is preliminary data.</text>
</comment>
<dbReference type="GeneID" id="78230903"/>
<dbReference type="SUPFAM" id="SSF51215">
    <property type="entry name" value="Regulatory protein AraC"/>
    <property type="match status" value="1"/>
</dbReference>
<keyword evidence="3" id="KW-0804">Transcription</keyword>
<dbReference type="HOGENOM" id="CLU_000445_88_3_9"/>
<dbReference type="Proteomes" id="UP000003157">
    <property type="component" value="Unassembled WGS sequence"/>
</dbReference>
<dbReference type="InterPro" id="IPR018060">
    <property type="entry name" value="HTH_AraC"/>
</dbReference>
<evidence type="ECO:0000259" key="4">
    <source>
        <dbReference type="PROSITE" id="PS01124"/>
    </source>
</evidence>
<dbReference type="STRING" id="100884.GCA_000269565_03109"/>
<evidence type="ECO:0000313" key="5">
    <source>
        <dbReference type="EMBL" id="EFW05471.1"/>
    </source>
</evidence>
<dbReference type="eggNOG" id="COG1917">
    <property type="taxonomic scope" value="Bacteria"/>
</dbReference>
<evidence type="ECO:0000313" key="6">
    <source>
        <dbReference type="Proteomes" id="UP000003157"/>
    </source>
</evidence>
<keyword evidence="1" id="KW-0805">Transcription regulation</keyword>
<organism evidence="5 6">
    <name type="scientific">Coprobacillus cateniformis</name>
    <dbReference type="NCBI Taxonomy" id="100884"/>
    <lineage>
        <taxon>Bacteria</taxon>
        <taxon>Bacillati</taxon>
        <taxon>Bacillota</taxon>
        <taxon>Erysipelotrichia</taxon>
        <taxon>Erysipelotrichales</taxon>
        <taxon>Coprobacillaceae</taxon>
        <taxon>Coprobacillus</taxon>
    </lineage>
</organism>
<proteinExistence type="predicted"/>
<sequence length="283" mass="34116">MDKYYHERVTLKHQIPAMIAVLDQDEIEKQFPYGAFIPMHWHRSLEISLLENAEVVLQIGEKEYFIDNDFTCVNSGTLHSLHAQSIRENPHCFIVLISYDFMKQYYSNIDNISFDLSLKDNHDDLRVLYRRLENLYLHQDEYSYLDMTACIFDIFALLLREYKIDKQYIKTKSSKNHEQMKEILTYLHEHYQEPLSLNDMAASFYMSKEHFSRQFHLYVGKTFRDYLASYRLYKAYEDIINTDMTVQDIARIHGFCNVKSFIKLFHETYHQTPLQYRKKMSRN</sequence>
<evidence type="ECO:0000256" key="3">
    <source>
        <dbReference type="ARBA" id="ARBA00023163"/>
    </source>
</evidence>
<dbReference type="SUPFAM" id="SSF46689">
    <property type="entry name" value="Homeodomain-like"/>
    <property type="match status" value="2"/>
</dbReference>
<dbReference type="GO" id="GO:0043565">
    <property type="term" value="F:sequence-specific DNA binding"/>
    <property type="evidence" value="ECO:0007669"/>
    <property type="project" value="InterPro"/>
</dbReference>
<feature type="domain" description="HTH araC/xylS-type" evidence="4">
    <location>
        <begin position="181"/>
        <end position="279"/>
    </location>
</feature>
<dbReference type="SMART" id="SM00342">
    <property type="entry name" value="HTH_ARAC"/>
    <property type="match status" value="1"/>
</dbReference>
<dbReference type="PANTHER" id="PTHR43280">
    <property type="entry name" value="ARAC-FAMILY TRANSCRIPTIONAL REGULATOR"/>
    <property type="match status" value="1"/>
</dbReference>
<keyword evidence="2" id="KW-0238">DNA-binding</keyword>
<keyword evidence="6" id="KW-1185">Reference proteome</keyword>
<name>E7G930_9FIRM</name>
<dbReference type="InterPro" id="IPR009057">
    <property type="entry name" value="Homeodomain-like_sf"/>
</dbReference>
<dbReference type="GO" id="GO:0003700">
    <property type="term" value="F:DNA-binding transcription factor activity"/>
    <property type="evidence" value="ECO:0007669"/>
    <property type="project" value="InterPro"/>
</dbReference>
<dbReference type="InterPro" id="IPR037923">
    <property type="entry name" value="HTH-like"/>
</dbReference>
<protein>
    <recommendedName>
        <fullName evidence="4">HTH araC/xylS-type domain-containing protein</fullName>
    </recommendedName>
</protein>
<dbReference type="EMBL" id="ADKX01000023">
    <property type="protein sequence ID" value="EFW05471.1"/>
    <property type="molecule type" value="Genomic_DNA"/>
</dbReference>
<dbReference type="Gene3D" id="1.10.10.60">
    <property type="entry name" value="Homeodomain-like"/>
    <property type="match status" value="2"/>
</dbReference>
<dbReference type="Pfam" id="PF12833">
    <property type="entry name" value="HTH_18"/>
    <property type="match status" value="1"/>
</dbReference>
<dbReference type="RefSeq" id="WP_008788384.1">
    <property type="nucleotide sequence ID" value="NZ_AKCB01000002.1"/>
</dbReference>
<dbReference type="eggNOG" id="COG2207">
    <property type="taxonomic scope" value="Bacteria"/>
</dbReference>
<reference evidence="5 6" key="1">
    <citation type="submission" date="2010-12" db="EMBL/GenBank/DDBJ databases">
        <title>The Genome Sequence of Coprobacillus sp. strain 29_1.</title>
        <authorList>
            <consortium name="The Broad Institute Genome Sequencing Platform"/>
            <person name="Earl A."/>
            <person name="Ward D."/>
            <person name="Feldgarden M."/>
            <person name="Gevers D."/>
            <person name="Daigneault M."/>
            <person name="Sibley C.D."/>
            <person name="White A."/>
            <person name="Strauss J."/>
            <person name="Allen-Vercoe E."/>
            <person name="Young S.K."/>
            <person name="Zeng Q."/>
            <person name="Gargeya S."/>
            <person name="Fitzgerald M."/>
            <person name="Haas B."/>
            <person name="Abouelleil A."/>
            <person name="Alvarado L."/>
            <person name="Arachchi H.M."/>
            <person name="Berlin A."/>
            <person name="Brown A."/>
            <person name="Chapman S.B."/>
            <person name="Chen Z."/>
            <person name="Dunbar C."/>
            <person name="Freedman E."/>
            <person name="Gearin G."/>
            <person name="Gellesch M."/>
            <person name="Goldberg J."/>
            <person name="Griggs A."/>
            <person name="Gujja S."/>
            <person name="Heilman E."/>
            <person name="Heiman D."/>
            <person name="Howarth C."/>
            <person name="Larson L."/>
            <person name="Lui A."/>
            <person name="MacDonald P.J.P."/>
            <person name="Mehta T."/>
            <person name="Montmayeur A."/>
            <person name="Murphy C."/>
            <person name="Neiman D."/>
            <person name="Pearson M."/>
            <person name="Priest M."/>
            <person name="Roberts A."/>
            <person name="Saif S."/>
            <person name="Shea T."/>
            <person name="Shenoy N."/>
            <person name="Sisk P."/>
            <person name="Stolte C."/>
            <person name="Sykes S."/>
            <person name="White J."/>
            <person name="Yandava C."/>
            <person name="Nusbaum C."/>
            <person name="Birren B."/>
        </authorList>
    </citation>
    <scope>NUCLEOTIDE SEQUENCE [LARGE SCALE GENOMIC DNA]</scope>
    <source>
        <strain evidence="5 6">29_1</strain>
    </source>
</reference>
<gene>
    <name evidence="5" type="ORF">HMPREF9488_01268</name>
</gene>
<accession>E7G930</accession>
<dbReference type="OrthoDB" id="9776971at2"/>
<dbReference type="PROSITE" id="PS01124">
    <property type="entry name" value="HTH_ARAC_FAMILY_2"/>
    <property type="match status" value="1"/>
</dbReference>